<proteinExistence type="predicted"/>
<dbReference type="EMBL" id="RHHQ01000002">
    <property type="protein sequence ID" value="RNB92615.1"/>
    <property type="molecule type" value="Genomic_DNA"/>
</dbReference>
<sequence>MLGVKVYQKVNGIPLQNGWSTIWVDWKGHVVSYQQSNLKLPKEDTFPNRFKVITPEAAREAFAKEVEVIPAFKNDEYTYKIMYKNAINAVSGAAEPTDPKQGRFVGIQRISTAAKPLTVQTVTDYKDAKLLRE</sequence>
<evidence type="ECO:0000313" key="1">
    <source>
        <dbReference type="EMBL" id="RNB92615.1"/>
    </source>
</evidence>
<gene>
    <name evidence="1" type="ORF">EDM56_00240</name>
</gene>
<dbReference type="AlphaFoldDB" id="A0A3M8DYJ0"/>
<evidence type="ECO:0000313" key="2">
    <source>
        <dbReference type="Proteomes" id="UP000271031"/>
    </source>
</evidence>
<keyword evidence="2" id="KW-1185">Reference proteome</keyword>
<protein>
    <submittedName>
        <fullName evidence="1">Uncharacterized protein</fullName>
    </submittedName>
</protein>
<name>A0A3M8DYJ0_9BACL</name>
<organism evidence="1 2">
    <name type="scientific">Brevibacillus fluminis</name>
    <dbReference type="NCBI Taxonomy" id="511487"/>
    <lineage>
        <taxon>Bacteria</taxon>
        <taxon>Bacillati</taxon>
        <taxon>Bacillota</taxon>
        <taxon>Bacilli</taxon>
        <taxon>Bacillales</taxon>
        <taxon>Paenibacillaceae</taxon>
        <taxon>Brevibacillus</taxon>
    </lineage>
</organism>
<comment type="caution">
    <text evidence="1">The sequence shown here is derived from an EMBL/GenBank/DDBJ whole genome shotgun (WGS) entry which is preliminary data.</text>
</comment>
<dbReference type="Proteomes" id="UP000271031">
    <property type="component" value="Unassembled WGS sequence"/>
</dbReference>
<accession>A0A3M8DYJ0</accession>
<reference evidence="1 2" key="1">
    <citation type="submission" date="2018-10" db="EMBL/GenBank/DDBJ databases">
        <title>Phylogenomics of Brevibacillus.</title>
        <authorList>
            <person name="Dunlap C."/>
        </authorList>
    </citation>
    <scope>NUCLEOTIDE SEQUENCE [LARGE SCALE GENOMIC DNA]</scope>
    <source>
        <strain evidence="1 2">JCM 15716</strain>
    </source>
</reference>